<dbReference type="InterPro" id="IPR043136">
    <property type="entry name" value="B30.2/SPRY_sf"/>
</dbReference>
<reference evidence="5" key="1">
    <citation type="submission" date="2021-02" db="EMBL/GenBank/DDBJ databases">
        <authorList>
            <person name="Nowell W R."/>
        </authorList>
    </citation>
    <scope>NUCLEOTIDE SEQUENCE</scope>
</reference>
<evidence type="ECO:0000313" key="5">
    <source>
        <dbReference type="EMBL" id="CAF0897189.1"/>
    </source>
</evidence>
<dbReference type="Gene3D" id="3.90.1750.10">
    <property type="entry name" value="Hect, E3 ligase catalytic domains"/>
    <property type="match status" value="1"/>
</dbReference>
<dbReference type="CDD" id="cd11709">
    <property type="entry name" value="SPRY"/>
    <property type="match status" value="1"/>
</dbReference>
<dbReference type="Proteomes" id="UP000663870">
    <property type="component" value="Unassembled WGS sequence"/>
</dbReference>
<dbReference type="InterPro" id="IPR042469">
    <property type="entry name" value="HECTD3"/>
</dbReference>
<feature type="active site" description="Glycyl thioester intermediate" evidence="2">
    <location>
        <position position="3114"/>
    </location>
</feature>
<evidence type="ECO:0000259" key="4">
    <source>
        <dbReference type="PROSITE" id="PS50237"/>
    </source>
</evidence>
<comment type="caution">
    <text evidence="5">The sequence shown here is derived from an EMBL/GenBank/DDBJ whole genome shotgun (WGS) entry which is preliminary data.</text>
</comment>
<gene>
    <name evidence="6" type="ORF">JXQ802_LOCUS41947</name>
    <name evidence="5" type="ORF">PYM288_LOCUS9334</name>
</gene>
<feature type="domain" description="HECT" evidence="4">
    <location>
        <begin position="2785"/>
        <end position="3137"/>
    </location>
</feature>
<dbReference type="Proteomes" id="UP000663854">
    <property type="component" value="Unassembled WGS sequence"/>
</dbReference>
<dbReference type="PANTHER" id="PTHR46654">
    <property type="entry name" value="E3 UBIQUITIN-PROTEIN LIGASE HECTD3"/>
    <property type="match status" value="1"/>
</dbReference>
<organism evidence="5 7">
    <name type="scientific">Rotaria sordida</name>
    <dbReference type="NCBI Taxonomy" id="392033"/>
    <lineage>
        <taxon>Eukaryota</taxon>
        <taxon>Metazoa</taxon>
        <taxon>Spiralia</taxon>
        <taxon>Gnathifera</taxon>
        <taxon>Rotifera</taxon>
        <taxon>Eurotatoria</taxon>
        <taxon>Bdelloidea</taxon>
        <taxon>Philodinida</taxon>
        <taxon>Philodinidae</taxon>
        <taxon>Rotaria</taxon>
    </lineage>
</organism>
<dbReference type="GO" id="GO:0004842">
    <property type="term" value="F:ubiquitin-protein transferase activity"/>
    <property type="evidence" value="ECO:0007669"/>
    <property type="project" value="InterPro"/>
</dbReference>
<dbReference type="Gene3D" id="3.30.2160.10">
    <property type="entry name" value="Hect, E3 ligase catalytic domain"/>
    <property type="match status" value="1"/>
</dbReference>
<protein>
    <recommendedName>
        <fullName evidence="9">B30.2/SPRY domain-containing protein</fullName>
    </recommendedName>
</protein>
<evidence type="ECO:0000313" key="8">
    <source>
        <dbReference type="Proteomes" id="UP000663870"/>
    </source>
</evidence>
<dbReference type="PROSITE" id="PS50188">
    <property type="entry name" value="B302_SPRY"/>
    <property type="match status" value="1"/>
</dbReference>
<dbReference type="PROSITE" id="PS50237">
    <property type="entry name" value="HECT"/>
    <property type="match status" value="1"/>
</dbReference>
<dbReference type="InterPro" id="IPR000569">
    <property type="entry name" value="HECT_dom"/>
</dbReference>
<proteinExistence type="predicted"/>
<dbReference type="PANTHER" id="PTHR46654:SF1">
    <property type="entry name" value="E3 UBIQUITIN-PROTEIN LIGASE HECTD3"/>
    <property type="match status" value="1"/>
</dbReference>
<evidence type="ECO:0000256" key="1">
    <source>
        <dbReference type="ARBA" id="ARBA00022786"/>
    </source>
</evidence>
<keyword evidence="1 2" id="KW-0833">Ubl conjugation pathway</keyword>
<evidence type="ECO:0000256" key="2">
    <source>
        <dbReference type="PROSITE-ProRule" id="PRU00104"/>
    </source>
</evidence>
<evidence type="ECO:0008006" key="9">
    <source>
        <dbReference type="Google" id="ProtNLM"/>
    </source>
</evidence>
<keyword evidence="8" id="KW-1185">Reference proteome</keyword>
<dbReference type="Pfam" id="PF00632">
    <property type="entry name" value="HECT"/>
    <property type="match status" value="1"/>
</dbReference>
<dbReference type="Gene3D" id="2.60.120.920">
    <property type="match status" value="1"/>
</dbReference>
<dbReference type="EMBL" id="CAJNOL010002756">
    <property type="protein sequence ID" value="CAF1526898.1"/>
    <property type="molecule type" value="Genomic_DNA"/>
</dbReference>
<dbReference type="EMBL" id="CAJNOH010000134">
    <property type="protein sequence ID" value="CAF0897189.1"/>
    <property type="molecule type" value="Genomic_DNA"/>
</dbReference>
<dbReference type="SMART" id="SM00119">
    <property type="entry name" value="HECTc"/>
    <property type="match status" value="1"/>
</dbReference>
<dbReference type="InterPro" id="IPR013320">
    <property type="entry name" value="ConA-like_dom_sf"/>
</dbReference>
<evidence type="ECO:0000259" key="3">
    <source>
        <dbReference type="PROSITE" id="PS50188"/>
    </source>
</evidence>
<evidence type="ECO:0000313" key="6">
    <source>
        <dbReference type="EMBL" id="CAF1526898.1"/>
    </source>
</evidence>
<dbReference type="InterPro" id="IPR003877">
    <property type="entry name" value="SPRY_dom"/>
</dbReference>
<dbReference type="SUPFAM" id="SSF49899">
    <property type="entry name" value="Concanavalin A-like lectins/glucanases"/>
    <property type="match status" value="1"/>
</dbReference>
<dbReference type="SMART" id="SM00449">
    <property type="entry name" value="SPRY"/>
    <property type="match status" value="1"/>
</dbReference>
<evidence type="ECO:0000313" key="7">
    <source>
        <dbReference type="Proteomes" id="UP000663854"/>
    </source>
</evidence>
<dbReference type="InterPro" id="IPR035983">
    <property type="entry name" value="Hect_E3_ubiquitin_ligase"/>
</dbReference>
<dbReference type="InterPro" id="IPR001870">
    <property type="entry name" value="B30.2/SPRY"/>
</dbReference>
<dbReference type="Pfam" id="PF00622">
    <property type="entry name" value="SPRY"/>
    <property type="match status" value="1"/>
</dbReference>
<name>A0A813ZDR3_9BILA</name>
<feature type="domain" description="B30.2/SPRY" evidence="3">
    <location>
        <begin position="1484"/>
        <end position="1686"/>
    </location>
</feature>
<dbReference type="Gene3D" id="3.30.2410.10">
    <property type="entry name" value="Hect, E3 ligase catalytic domain"/>
    <property type="match status" value="1"/>
</dbReference>
<dbReference type="SUPFAM" id="SSF56204">
    <property type="entry name" value="Hect, E3 ligase catalytic domain"/>
    <property type="match status" value="1"/>
</dbReference>
<accession>A0A813ZDR3</accession>
<sequence length="3166" mass="373233">MGQHLSSINLQIVNLLESSYSIPSPTAIVSSIGSEDISLFLSSEISSNTINDKYQISKQWTRQIQNYLYHLIHIPEFEIINIQMDNIYTSIITDYKQIIQKINNNFENQEQLRISFLNKIIDDNDNKQQSSSVSKRSIIQKLTERHVSTRPHHSSRSIIIDLSLSNKRVTEQLETILKKFLTSNISFKDILFVLNQFLFDKNNIYDLRNIFIQFNDRFLSHRREWENEQMTNNNNNNKIVKQTIDAKLFAHLTSLGAFPNARLKNMLIKQFTGQFISFFILTHIDFHNTINMNKQFNSGSIHNSMSFEFHPDTYKQLFDIIKQLSIIPTKDLNINLIYILIICLKLFSTHLKFLFTITTNSFNDLLLTTDNQIKIDRINQEINLNDLTISNDDLQIWFDTLLILACRNNENSEQIIISSQASKCLIQILNKKISSFTEKLSFIHQYIIENKFYILIEELLIEFNTNTTLLNWIEILCNNIVENTNAFNILYLFLDIYFNPSNDMQPKIKQQIQQIIQRFQQFIFMQLSSTYSLANIYISYILNNFISKLEIINDLLNPILIGLGLMTETYFNFTTIQSIITYVLPLLAEFILKNSIDENIIANNLHYIYWLLGKMSYILIVGRQNDVLEIKYMEKLQSSLFAGGCEKLTIESNQYLYNLFESNIVNYIQFKKIDYNFEQSSTDQEFLMSIYHNINQGAQLISKIKMFIKDKQYLLQKSIEQQANYACSALFAVYIKFFRRINLAKYELTRIDNKKPHKKLLSIFEYATHVYILFAKTKGQGGNCDELYNQIKMNTLFLLTSIKESNLISIIEYETNEEEEEVNKIKLKHQYSQKIVNKYNFRLLRNMFQICIRFKKLMLAKKKINEEKEKNENILRRTIDNFIFNEKNFQSNEFIQCMSQQYERAMIRLIIYQFIYKFIQKIFNFKDKNQIILFLRIYLPYLRTKNIDWSYLENISATNIQLKEDITKNYYLIVKQIFSYLLQSTTIDQVILVQNVFYLLNLSYELTDIYYLYNNEFLEILNNTFLNSNLDIKFIIYNWFRLYVLKFCEKFQLESNSLLNEIQEFIFNKIILMKLKLFKELFPIKIENKILDEKNSFTNVTIEWFIKAKDTSNVSTKFEIDLYINQYLMILLRCIHVYEHIQSYCATDKYIEELIYLYQNSENQITCLLSLKILRKLIIFLSEDFNQQSKLMIKNFLTNILFSINKTTTDITTELIYLYRTIISSNKSSLQTMAIQLILDTITSNLKSFQSIDNVLSSLCILGGYIQPLCLGSIVEIHDNDGIQLGVIIDINKNVLDLNTTDVLPYLVQFIQTNEIKWIREDKLRIQKDVLPPNLLELTDTNEFIDLLFDALAYFIQIDKSTIDSLLLLQLKRRSILVLYRILNHKKLVDIFIQKPYVSIIAQLSISALLLKTYQQSTNLHLLNKHQLEQYCLNLDRCKYFKQIINNNMNNTLNDEFIIWTKIPFKTDLLIDDLLSTNEWKSSMSKRNIELFKKGRLGNDEIKIIELSSQLTGKWFLEECGITHRFPGRIYLVSENSNKLTATFIIENLQLTEGNWYFCIRLLESTSIRIGWATNGFKSNDSIGIGYDQYSWSYDGSQGMIYNNEQYPFEFENIRWSTNDVCGCGIEINDNHIRINYWLNGYFLGTAFTHQLPINSTTTTICNMLPNGNRTSYFPGVSLNVNETSILSSCEFIFHPMDMFECPLPNGYKPLVIPTLLDINDLFVPYPFSAYLIGNNIEDYIIHKRNNRSIKFLRDFINNYHLENIFILDNHQLILTEQSQGFPLTIDYEESLTISFNFSILKISNDYLDIILLTFDTQDKYSIQIPINKITNNTQIAIIFQINERKIKVYINNECRIFECPIITKFNIYILPTLNVGIQNLAIWKYSLTEEHIQRLFTSGLSYIAIDYYRLNQYRKQVNMFTFTMNQQYFENDLLIPFNELFDEIKWKKKKIEIDEDESKYFNINNGNIQLFGNKTYLVLDKSIDPWFEYTLIFDISINYLPIILVRLNEHSNICIAHDGQLCLLINNEKIIQSQSKLPLNEYIRLLISVHDKSIKIYVNGLLKLDTNLDNNQLAITDKRIDLFKELDLTTNIINEDILRVECKSIIYLNKTINDIDEKMTSSNYSLESLIAFPYSIISPSLIHIGYDELSIKLAMKQTIIRNIQLIDTILREKNFNKYNENILSKLGFSINKEKLKDLIEFFSQYDTEEKIINLGEILLNLENNIQTLSIDKNWFHQTIDHLNIDNNFNEWIQDKSNINEQIDLTYQLIDLNQSIQEKSILTNNNQLNNIEYPHKDMTQLKYYESRISCEYQLISIYAHYTILNILKIWSYDGSCLFPLEKFGDCIFIVKLLRLLDYHYRYTRLHTDEPIDRMSLLINSIIKIELNELIKYYKIEHNNITYDILRSKAPLLYHLQKDIMSQSIKILIDPSLLILEYNDEYNIEKPNFKFILKLIQLFIKLISEKSIIKQEYIDLLMPVLFPESLINMLFNLFILNPLHENKCIILRLFSTLIQISHNFNLNKNIQNFLFHLFIELPPNSTSINTQTMRTFQIVIMDLIYLLIEKQKYQLISSTDITNELFKLPKSFHDLLMMIDIIKALTDKTKHTPFPEIFIIQSIILLGENLQLTRDDIEKSNNYFNTISDLQLIHFMNNNELLKISFIEFINSLPNESIPNSLYYKSYPSLWHIPAIYIQIRAKIIYEFNIIFEKLISFIDLSLLPEQSILTNKIQQVKSYILYETKSKFFDTTVTITSLENINDIPTVNFQTVETNSNKSTMFNQAFEQLYNNAYITFRNECNQLWRAQYLAMHSTDQGGPYRDSITRICSDICSTRLSLFILCPNGRTNSGLNDDCWIPNIYPPNEFIPNRIKKQYQFIGQLMGMAIRKKHYLDLKFPNLLWKQLVREQITIEDIENIDIQCFTMINQMEKSIKENNSSIDMNEFLSSILDELRFEVLSSNGQTYELVPNGKNIPITISNFKDYCSSYREYHLNEFFRQIECIRQGLYSIVPGYFLGLFTASELEEMVCGKGEIDVELLKRNTMYGGHYNKDLLTIQRFWTILREMFNVEQKKLFLKFVWGRCTLSNCDDDFGTKFRIEPYILSNELIDGALPRAHTCTFVLDLPEYSTIDIMYDRLNYAITYCISIDGDGNMDEAPILTDFESDSATEE</sequence>